<evidence type="ECO:0000256" key="7">
    <source>
        <dbReference type="ARBA" id="ARBA00035120"/>
    </source>
</evidence>
<name>W9GKR8_9MICO</name>
<dbReference type="GO" id="GO:0005886">
    <property type="term" value="C:plasma membrane"/>
    <property type="evidence" value="ECO:0007669"/>
    <property type="project" value="UniProtKB-SubCell"/>
</dbReference>
<evidence type="ECO:0000256" key="6">
    <source>
        <dbReference type="ARBA" id="ARBA00023303"/>
    </source>
</evidence>
<organism evidence="11 12">
    <name type="scientific">Intrasporangium chromatireducens Q5-1</name>
    <dbReference type="NCBI Taxonomy" id="584657"/>
    <lineage>
        <taxon>Bacteria</taxon>
        <taxon>Bacillati</taxon>
        <taxon>Actinomycetota</taxon>
        <taxon>Actinomycetes</taxon>
        <taxon>Micrococcales</taxon>
        <taxon>Intrasporangiaceae</taxon>
        <taxon>Intrasporangium</taxon>
    </lineage>
</organism>
<feature type="transmembrane region" description="Helical" evidence="10">
    <location>
        <begin position="37"/>
        <end position="56"/>
    </location>
</feature>
<dbReference type="InterPro" id="IPR003691">
    <property type="entry name" value="FluC"/>
</dbReference>
<feature type="transmembrane region" description="Helical" evidence="10">
    <location>
        <begin position="95"/>
        <end position="120"/>
    </location>
</feature>
<keyword evidence="3 10" id="KW-0812">Transmembrane</keyword>
<evidence type="ECO:0000313" key="12">
    <source>
        <dbReference type="Proteomes" id="UP000019494"/>
    </source>
</evidence>
<evidence type="ECO:0000256" key="3">
    <source>
        <dbReference type="ARBA" id="ARBA00022692"/>
    </source>
</evidence>
<keyword evidence="2 10" id="KW-1003">Cell membrane</keyword>
<reference evidence="12" key="1">
    <citation type="submission" date="2013-08" db="EMBL/GenBank/DDBJ databases">
        <title>Intrasporangium oryzae NRRL B-24470.</title>
        <authorList>
            <person name="Liu H."/>
            <person name="Wang G."/>
        </authorList>
    </citation>
    <scope>NUCLEOTIDE SEQUENCE [LARGE SCALE GENOMIC DNA]</scope>
    <source>
        <strain evidence="12">Q5-1</strain>
    </source>
</reference>
<comment type="caution">
    <text evidence="11">The sequence shown here is derived from an EMBL/GenBank/DDBJ whole genome shotgun (WGS) entry which is preliminary data.</text>
</comment>
<dbReference type="PANTHER" id="PTHR28259:SF1">
    <property type="entry name" value="FLUORIDE EXPORT PROTEIN 1-RELATED"/>
    <property type="match status" value="1"/>
</dbReference>
<feature type="transmembrane region" description="Helical" evidence="10">
    <location>
        <begin position="6"/>
        <end position="25"/>
    </location>
</feature>
<evidence type="ECO:0000256" key="9">
    <source>
        <dbReference type="ARBA" id="ARBA00049940"/>
    </source>
</evidence>
<evidence type="ECO:0000313" key="11">
    <source>
        <dbReference type="EMBL" id="EWT04479.1"/>
    </source>
</evidence>
<gene>
    <name evidence="11" type="ORF">N864_12815</name>
</gene>
<keyword evidence="4 10" id="KW-1133">Transmembrane helix</keyword>
<comment type="subcellular location">
    <subcellularLocation>
        <location evidence="1">Cell membrane</location>
        <topology evidence="1">Multi-pass membrane protein</topology>
    </subcellularLocation>
</comment>
<evidence type="ECO:0000256" key="10">
    <source>
        <dbReference type="RuleBase" id="RU004340"/>
    </source>
</evidence>
<keyword evidence="12" id="KW-1185">Reference proteome</keyword>
<dbReference type="GO" id="GO:1903425">
    <property type="term" value="F:fluoride transmembrane transporter activity"/>
    <property type="evidence" value="ECO:0007669"/>
    <property type="project" value="TreeGrafter"/>
</dbReference>
<dbReference type="Proteomes" id="UP000019494">
    <property type="component" value="Unassembled WGS sequence"/>
</dbReference>
<comment type="function">
    <text evidence="9">Fluoride-specific ion channel. Important for reducing fluoride concentration in the cell, thus reducing its toxicity.</text>
</comment>
<keyword evidence="6" id="KW-0406">Ion transport</keyword>
<feature type="transmembrane region" description="Helical" evidence="10">
    <location>
        <begin position="62"/>
        <end position="83"/>
    </location>
</feature>
<accession>W9GKR8</accession>
<sequence length="121" mass="12183">MTAVPLWAWALAVVVGAVSAVARGWMVERLPRGRLPLGVLVANVLACAVAGAAVGARDRMDVAWFFVVVGGLCGALSTVADLSRDTALLVRGGDAVGAVGNLALNVALGLGASWAAYLLVS</sequence>
<keyword evidence="5 10" id="KW-0472">Membrane</keyword>
<evidence type="ECO:0000256" key="2">
    <source>
        <dbReference type="ARBA" id="ARBA00022475"/>
    </source>
</evidence>
<evidence type="ECO:0000256" key="1">
    <source>
        <dbReference type="ARBA" id="ARBA00004651"/>
    </source>
</evidence>
<evidence type="ECO:0000256" key="8">
    <source>
        <dbReference type="ARBA" id="ARBA00035585"/>
    </source>
</evidence>
<protein>
    <recommendedName>
        <fullName evidence="10">Fluoride-specific ion channel</fullName>
    </recommendedName>
</protein>
<evidence type="ECO:0000256" key="5">
    <source>
        <dbReference type="ARBA" id="ARBA00023136"/>
    </source>
</evidence>
<keyword evidence="6" id="KW-0813">Transport</keyword>
<dbReference type="AlphaFoldDB" id="W9GKR8"/>
<dbReference type="Pfam" id="PF02537">
    <property type="entry name" value="CRCB"/>
    <property type="match status" value="1"/>
</dbReference>
<proteinExistence type="inferred from homology"/>
<dbReference type="PANTHER" id="PTHR28259">
    <property type="entry name" value="FLUORIDE EXPORT PROTEIN 1-RELATED"/>
    <property type="match status" value="1"/>
</dbReference>
<comment type="catalytic activity">
    <reaction evidence="8">
        <text>fluoride(in) = fluoride(out)</text>
        <dbReference type="Rhea" id="RHEA:76159"/>
        <dbReference type="ChEBI" id="CHEBI:17051"/>
    </reaction>
    <physiologicalReaction direction="left-to-right" evidence="8">
        <dbReference type="Rhea" id="RHEA:76160"/>
    </physiologicalReaction>
</comment>
<dbReference type="EMBL" id="AWQS01000237">
    <property type="protein sequence ID" value="EWT04479.1"/>
    <property type="molecule type" value="Genomic_DNA"/>
</dbReference>
<comment type="similarity">
    <text evidence="7 10">Belongs to the fluoride channel Fluc/FEX (TC 1.A.43) family.</text>
</comment>
<dbReference type="RefSeq" id="WP_081794025.1">
    <property type="nucleotide sequence ID" value="NZ_AWQS01000237.1"/>
</dbReference>
<keyword evidence="6" id="KW-0407">Ion channel</keyword>
<evidence type="ECO:0000256" key="4">
    <source>
        <dbReference type="ARBA" id="ARBA00022989"/>
    </source>
</evidence>